<evidence type="ECO:0000313" key="2">
    <source>
        <dbReference type="EMBL" id="CAL8089412.1"/>
    </source>
</evidence>
<name>A0ABP1QBE9_9HEXA</name>
<comment type="caution">
    <text evidence="2">The sequence shown here is derived from an EMBL/GenBank/DDBJ whole genome shotgun (WGS) entry which is preliminary data.</text>
</comment>
<dbReference type="EMBL" id="CAXLJM020000023">
    <property type="protein sequence ID" value="CAL8089412.1"/>
    <property type="molecule type" value="Genomic_DNA"/>
</dbReference>
<protein>
    <submittedName>
        <fullName evidence="2">Uncharacterized protein</fullName>
    </submittedName>
</protein>
<gene>
    <name evidence="2" type="ORF">ODALV1_LOCUS7364</name>
</gene>
<evidence type="ECO:0000313" key="3">
    <source>
        <dbReference type="Proteomes" id="UP001642540"/>
    </source>
</evidence>
<reference evidence="2 3" key="1">
    <citation type="submission" date="2024-08" db="EMBL/GenBank/DDBJ databases">
        <authorList>
            <person name="Cucini C."/>
            <person name="Frati F."/>
        </authorList>
    </citation>
    <scope>NUCLEOTIDE SEQUENCE [LARGE SCALE GENOMIC DNA]</scope>
</reference>
<feature type="signal peptide" evidence="1">
    <location>
        <begin position="1"/>
        <end position="35"/>
    </location>
</feature>
<keyword evidence="3" id="KW-1185">Reference proteome</keyword>
<feature type="chain" id="PRO_5046454102" evidence="1">
    <location>
        <begin position="36"/>
        <end position="242"/>
    </location>
</feature>
<sequence length="242" mass="27588">MKEKLDRKMGDISRLIRPFINILIIILHLPSFGAGTDNKSDPVTDALLNDDMFSILRQYEDSACLIITEKAYLDLFSGHRNYGETCELRGDENKRDQYCKLYVEDSVNSCLIPTHLTCDPITKRCVCSDGSNILPPIHFQFGNEEKQTKTLEKGRCFIRPTFPTVDGIECTPGSSPNKTVNDEDDDVWYCACENQHNPDYLNTSNPEWWRCRGSLLSSCTGFEILALIFVAALRNRHLHLFV</sequence>
<dbReference type="Proteomes" id="UP001642540">
    <property type="component" value="Unassembled WGS sequence"/>
</dbReference>
<accession>A0ABP1QBE9</accession>
<proteinExistence type="predicted"/>
<keyword evidence="1" id="KW-0732">Signal</keyword>
<evidence type="ECO:0000256" key="1">
    <source>
        <dbReference type="SAM" id="SignalP"/>
    </source>
</evidence>
<organism evidence="2 3">
    <name type="scientific">Orchesella dallaii</name>
    <dbReference type="NCBI Taxonomy" id="48710"/>
    <lineage>
        <taxon>Eukaryota</taxon>
        <taxon>Metazoa</taxon>
        <taxon>Ecdysozoa</taxon>
        <taxon>Arthropoda</taxon>
        <taxon>Hexapoda</taxon>
        <taxon>Collembola</taxon>
        <taxon>Entomobryomorpha</taxon>
        <taxon>Entomobryoidea</taxon>
        <taxon>Orchesellidae</taxon>
        <taxon>Orchesellinae</taxon>
        <taxon>Orchesella</taxon>
    </lineage>
</organism>